<protein>
    <submittedName>
        <fullName evidence="9">WSC-domain-containing protein</fullName>
    </submittedName>
</protein>
<dbReference type="AlphaFoldDB" id="A0A371DRZ6"/>
<sequence length="245" mass="25685">MPILARTRLATSSLVLVLLVLLTRPALSFSPPPIPLNWTAVLPCASDTPARVLTNVRTHTLANNTPAACIALCATSPSPTEYTYAGVEYADECHCGTGLTSSPPPQAAPAAECDMPCAGDADLACGGPWRIQIYKSPALPPGSWSLQGCFLDTPLQPAFSSPTHHSFPTNLDLVSQCIAYCQHAGLPWAGVEDAQDCQCSRSGYATGGARRVDEGECNSTCPLPPGAGSQYCGGLQRLMVYEYGG</sequence>
<evidence type="ECO:0000256" key="7">
    <source>
        <dbReference type="SAM" id="SignalP"/>
    </source>
</evidence>
<dbReference type="Proteomes" id="UP000256964">
    <property type="component" value="Unassembled WGS sequence"/>
</dbReference>
<feature type="domain" description="WSC" evidence="8">
    <location>
        <begin position="38"/>
        <end position="137"/>
    </location>
</feature>
<keyword evidence="2" id="KW-0812">Transmembrane</keyword>
<evidence type="ECO:0000256" key="3">
    <source>
        <dbReference type="ARBA" id="ARBA00022729"/>
    </source>
</evidence>
<dbReference type="GO" id="GO:0005886">
    <property type="term" value="C:plasma membrane"/>
    <property type="evidence" value="ECO:0007669"/>
    <property type="project" value="TreeGrafter"/>
</dbReference>
<keyword evidence="6" id="KW-0325">Glycoprotein</keyword>
<feature type="signal peptide" evidence="7">
    <location>
        <begin position="1"/>
        <end position="28"/>
    </location>
</feature>
<feature type="domain" description="WSC" evidence="8">
    <location>
        <begin position="143"/>
        <end position="244"/>
    </location>
</feature>
<keyword evidence="4" id="KW-1133">Transmembrane helix</keyword>
<dbReference type="InterPro" id="IPR051836">
    <property type="entry name" value="Kremen_rcpt"/>
</dbReference>
<reference evidence="9 10" key="1">
    <citation type="journal article" date="2018" name="Biotechnol. Biofuels">
        <title>Integrative visual omics of the white-rot fungus Polyporus brumalis exposes the biotechnological potential of its oxidative enzymes for delignifying raw plant biomass.</title>
        <authorList>
            <person name="Miyauchi S."/>
            <person name="Rancon A."/>
            <person name="Drula E."/>
            <person name="Hage H."/>
            <person name="Chaduli D."/>
            <person name="Favel A."/>
            <person name="Grisel S."/>
            <person name="Henrissat B."/>
            <person name="Herpoel-Gimbert I."/>
            <person name="Ruiz-Duenas F.J."/>
            <person name="Chevret D."/>
            <person name="Hainaut M."/>
            <person name="Lin J."/>
            <person name="Wang M."/>
            <person name="Pangilinan J."/>
            <person name="Lipzen A."/>
            <person name="Lesage-Meessen L."/>
            <person name="Navarro D."/>
            <person name="Riley R."/>
            <person name="Grigoriev I.V."/>
            <person name="Zhou S."/>
            <person name="Raouche S."/>
            <person name="Rosso M.N."/>
        </authorList>
    </citation>
    <scope>NUCLEOTIDE SEQUENCE [LARGE SCALE GENOMIC DNA]</scope>
    <source>
        <strain evidence="9 10">BRFM 1820</strain>
    </source>
</reference>
<evidence type="ECO:0000256" key="5">
    <source>
        <dbReference type="ARBA" id="ARBA00023136"/>
    </source>
</evidence>
<evidence type="ECO:0000256" key="1">
    <source>
        <dbReference type="ARBA" id="ARBA00004167"/>
    </source>
</evidence>
<gene>
    <name evidence="9" type="ORF">OH76DRAFT_1338488</name>
</gene>
<keyword evidence="3 7" id="KW-0732">Signal</keyword>
<evidence type="ECO:0000313" key="10">
    <source>
        <dbReference type="Proteomes" id="UP000256964"/>
    </source>
</evidence>
<dbReference type="InterPro" id="IPR002889">
    <property type="entry name" value="WSC_carb-bd"/>
</dbReference>
<comment type="subcellular location">
    <subcellularLocation>
        <location evidence="1">Membrane</location>
        <topology evidence="1">Single-pass membrane protein</topology>
    </subcellularLocation>
</comment>
<dbReference type="PROSITE" id="PS51212">
    <property type="entry name" value="WSC"/>
    <property type="match status" value="2"/>
</dbReference>
<accession>A0A371DRZ6</accession>
<feature type="chain" id="PRO_5016747065" evidence="7">
    <location>
        <begin position="29"/>
        <end position="245"/>
    </location>
</feature>
<dbReference type="STRING" id="139420.A0A371DRZ6"/>
<dbReference type="SMART" id="SM00321">
    <property type="entry name" value="WSC"/>
    <property type="match status" value="2"/>
</dbReference>
<dbReference type="Pfam" id="PF01822">
    <property type="entry name" value="WSC"/>
    <property type="match status" value="2"/>
</dbReference>
<dbReference type="PANTHER" id="PTHR24269">
    <property type="entry name" value="KREMEN PROTEIN"/>
    <property type="match status" value="1"/>
</dbReference>
<keyword evidence="5" id="KW-0472">Membrane</keyword>
<organism evidence="9 10">
    <name type="scientific">Lentinus brumalis</name>
    <dbReference type="NCBI Taxonomy" id="2498619"/>
    <lineage>
        <taxon>Eukaryota</taxon>
        <taxon>Fungi</taxon>
        <taxon>Dikarya</taxon>
        <taxon>Basidiomycota</taxon>
        <taxon>Agaricomycotina</taxon>
        <taxon>Agaricomycetes</taxon>
        <taxon>Polyporales</taxon>
        <taxon>Polyporaceae</taxon>
        <taxon>Lentinus</taxon>
    </lineage>
</organism>
<dbReference type="PANTHER" id="PTHR24269:SF16">
    <property type="entry name" value="PROTEIN SLG1"/>
    <property type="match status" value="1"/>
</dbReference>
<dbReference type="OrthoDB" id="5985073at2759"/>
<evidence type="ECO:0000256" key="2">
    <source>
        <dbReference type="ARBA" id="ARBA00022692"/>
    </source>
</evidence>
<dbReference type="EMBL" id="KZ857382">
    <property type="protein sequence ID" value="RDX55281.1"/>
    <property type="molecule type" value="Genomic_DNA"/>
</dbReference>
<proteinExistence type="predicted"/>
<evidence type="ECO:0000256" key="6">
    <source>
        <dbReference type="ARBA" id="ARBA00023180"/>
    </source>
</evidence>
<evidence type="ECO:0000259" key="8">
    <source>
        <dbReference type="PROSITE" id="PS51212"/>
    </source>
</evidence>
<name>A0A371DRZ6_9APHY</name>
<keyword evidence="10" id="KW-1185">Reference proteome</keyword>
<evidence type="ECO:0000256" key="4">
    <source>
        <dbReference type="ARBA" id="ARBA00022989"/>
    </source>
</evidence>
<evidence type="ECO:0000313" key="9">
    <source>
        <dbReference type="EMBL" id="RDX55281.1"/>
    </source>
</evidence>